<comment type="caution">
    <text evidence="1">The sequence shown here is derived from an EMBL/GenBank/DDBJ whole genome shotgun (WGS) entry which is preliminary data.</text>
</comment>
<keyword evidence="2" id="KW-1185">Reference proteome</keyword>
<proteinExistence type="predicted"/>
<organism evidence="1 2">
    <name type="scientific">Eumeta variegata</name>
    <name type="common">Bagworm moth</name>
    <name type="synonym">Eumeta japonica</name>
    <dbReference type="NCBI Taxonomy" id="151549"/>
    <lineage>
        <taxon>Eukaryota</taxon>
        <taxon>Metazoa</taxon>
        <taxon>Ecdysozoa</taxon>
        <taxon>Arthropoda</taxon>
        <taxon>Hexapoda</taxon>
        <taxon>Insecta</taxon>
        <taxon>Pterygota</taxon>
        <taxon>Neoptera</taxon>
        <taxon>Endopterygota</taxon>
        <taxon>Lepidoptera</taxon>
        <taxon>Glossata</taxon>
        <taxon>Ditrysia</taxon>
        <taxon>Tineoidea</taxon>
        <taxon>Psychidae</taxon>
        <taxon>Oiketicinae</taxon>
        <taxon>Eumeta</taxon>
    </lineage>
</organism>
<evidence type="ECO:0000313" key="1">
    <source>
        <dbReference type="EMBL" id="GBP64095.1"/>
    </source>
</evidence>
<dbReference type="Proteomes" id="UP000299102">
    <property type="component" value="Unassembled WGS sequence"/>
</dbReference>
<evidence type="ECO:0000313" key="2">
    <source>
        <dbReference type="Proteomes" id="UP000299102"/>
    </source>
</evidence>
<dbReference type="EMBL" id="BGZK01000887">
    <property type="protein sequence ID" value="GBP64095.1"/>
    <property type="molecule type" value="Genomic_DNA"/>
</dbReference>
<dbReference type="AlphaFoldDB" id="A0A4C1XPG5"/>
<reference evidence="1 2" key="1">
    <citation type="journal article" date="2019" name="Commun. Biol.">
        <title>The bagworm genome reveals a unique fibroin gene that provides high tensile strength.</title>
        <authorList>
            <person name="Kono N."/>
            <person name="Nakamura H."/>
            <person name="Ohtoshi R."/>
            <person name="Tomita M."/>
            <person name="Numata K."/>
            <person name="Arakawa K."/>
        </authorList>
    </citation>
    <scope>NUCLEOTIDE SEQUENCE [LARGE SCALE GENOMIC DNA]</scope>
</reference>
<sequence length="88" mass="10020">MARQQHKAGPSRPMKYHTLTKYEPEVAAFAVAFRSQQIKRSYKVSLIRELRLDFYSVSDEYLTRSDGFSGKDKTGPILPRADEALAVV</sequence>
<gene>
    <name evidence="1" type="ORF">EVAR_51095_1</name>
</gene>
<protein>
    <submittedName>
        <fullName evidence="1">Uncharacterized protein</fullName>
    </submittedName>
</protein>
<name>A0A4C1XPG5_EUMVA</name>
<accession>A0A4C1XPG5</accession>